<sequence length="1135" mass="132273">MKKIQYEVLMCTLNQVEEHDGNLHLNWEEDNFTITSESLLIRQIQNIRFEIGEKITKNKDIERAHLITIKSGKTTKKEKEVLEKLLKEGFYLEDVHYSLIKLLGGSHHKQVKQFYTSDVILEKLQPRIDMKEVSHTTRAKRLTSNALLTTDIYAVPYEVKDLDICIIPDNELNLELPNMNGIVKYDYKDMTEDEQRKYSEKIELDASIKTMFEEYKKLTKGNIDYSKLKLAEGFNTYKTPSRWLNEDNRLVMSEEISAQQYYTKNKSGEKFIAYTENQTIVINEELLEIAEWSTGYKLIDVESIAVNNFDGMGLVSWEFSQVLQNYLQSDLKEEDKHLITGYQLRLPQIKGFFPMVNIKTYFEQKGVSVIYDIFGEPHDTSKIDILGCESIFKAKLDTSSGKKQWMWDNIDEYKEALVTNKYDCIGVANFAHEIRNNEYRNITYQLLSSMLKLSQNELLALATPQGEMIANALNIYRKEEIEWEDIKYVQVYLNNILENKESDDDNYVETAIEMLNLNKYMVFDKKFTSFLFNHIKQELEQMCLGRIKLHSNYLYVTGDILGFLKYASKFNTEECKDKEHRDKLAIEKIEGTLKENEFYMAGTTGEKILVRNPLMKESEVEHATFIEIKDEDEMYIRHLKNIIQSPVNTTIFQKMGGFDEDGDELHLIHLDYNLKSSDLEWMLNFNYNNKMEELKEKVQEYFNSKYEGKEVVTFADLIRKDLKVQVNINDKVGEEGSEWDIENISEFILSSNDKTGTITDINTTILNDLNSLYRKVNSGELSKDDVSIYIKEFSLSNKIMKHKQGEMIDASKTGAEVEIPEVIKKRFNKRPSFYKYKGKDESGLVKTNSALERFCKKIEGLINSIKVILDDKVRDKVKEFKVTNLSSYIFNNEISYNQYEEFIEPLKKLKKEYGKKKNGLIEEKKNINMYSKNDKDKEARKIYRKKWSDLMKEIREKAKEICPVNGLRGNAVIAITYEKSDGYDFAWVAASDVFLTRLENNQTESYLVSRSADGNIDYLGKKYKYEIKAVKKKENYEIKLDGTKLEDYELSICVYSKDSDEKIQALAKLKNEEFNNLKLVEEDGYIKINIDGTNLGINQKCYAEGNLKQRIGQTVKLNDVLKVSPRSVKISVDVN</sequence>
<proteinExistence type="predicted"/>
<gene>
    <name evidence="1" type="ORF">HGI39_04195</name>
</gene>
<organism evidence="1 2">
    <name type="scientific">Clostridium beijerinckii</name>
    <name type="common">Clostridium MP</name>
    <dbReference type="NCBI Taxonomy" id="1520"/>
    <lineage>
        <taxon>Bacteria</taxon>
        <taxon>Bacillati</taxon>
        <taxon>Bacillota</taxon>
        <taxon>Clostridia</taxon>
        <taxon>Eubacteriales</taxon>
        <taxon>Clostridiaceae</taxon>
        <taxon>Clostridium</taxon>
    </lineage>
</organism>
<evidence type="ECO:0000313" key="1">
    <source>
        <dbReference type="EMBL" id="MBC2473922.1"/>
    </source>
</evidence>
<protein>
    <submittedName>
        <fullName evidence="1">Uncharacterized protein</fullName>
    </submittedName>
</protein>
<reference evidence="1" key="2">
    <citation type="journal article" date="2022" name="Nat. Biotechnol.">
        <title>Carbon-negative production of acetone and isopropanol by gas fermentation at industrial pilot scale.</title>
        <authorList>
            <person name="Liew F.E."/>
            <person name="Nogle R."/>
            <person name="Abdalla T."/>
            <person name="Rasor B.J."/>
            <person name="Canter C."/>
            <person name="Jensen R.O."/>
            <person name="Wang L."/>
            <person name="Strutz J."/>
            <person name="Chirania P."/>
            <person name="De Tissera S."/>
            <person name="Mueller A.P."/>
            <person name="Ruan Z."/>
            <person name="Gao A."/>
            <person name="Tran L."/>
            <person name="Engle N.L."/>
            <person name="Bromley J.C."/>
            <person name="Daniell J."/>
            <person name="Conrado R."/>
            <person name="Tschaplinski T.J."/>
            <person name="Giannone R.J."/>
            <person name="Hettich R.L."/>
            <person name="Karim A.S."/>
            <person name="Simpson S.D."/>
            <person name="Brown S.D."/>
            <person name="Leang C."/>
            <person name="Jewett M.C."/>
            <person name="Kopke M."/>
        </authorList>
    </citation>
    <scope>NUCLEOTIDE SEQUENCE</scope>
    <source>
        <strain evidence="1">DJ015</strain>
    </source>
</reference>
<dbReference type="RefSeq" id="WP_171779935.1">
    <property type="nucleotide sequence ID" value="NZ_JABAGV010000007.1"/>
</dbReference>
<accession>A0AAW3W4W5</accession>
<reference evidence="1" key="1">
    <citation type="submission" date="2020-04" db="EMBL/GenBank/DDBJ databases">
        <authorList>
            <person name="Brown S."/>
        </authorList>
    </citation>
    <scope>NUCLEOTIDE SEQUENCE</scope>
    <source>
        <strain evidence="1">DJ015</strain>
    </source>
</reference>
<comment type="caution">
    <text evidence="1">The sequence shown here is derived from an EMBL/GenBank/DDBJ whole genome shotgun (WGS) entry which is preliminary data.</text>
</comment>
<dbReference type="Proteomes" id="UP001194098">
    <property type="component" value="Unassembled WGS sequence"/>
</dbReference>
<evidence type="ECO:0000313" key="2">
    <source>
        <dbReference type="Proteomes" id="UP001194098"/>
    </source>
</evidence>
<dbReference type="AlphaFoldDB" id="A0AAW3W4W5"/>
<name>A0AAW3W4W5_CLOBE</name>
<dbReference type="EMBL" id="JABAGV010000007">
    <property type="protein sequence ID" value="MBC2473922.1"/>
    <property type="molecule type" value="Genomic_DNA"/>
</dbReference>